<gene>
    <name evidence="1" type="ORF">BDV41DRAFT_276401</name>
</gene>
<dbReference type="AlphaFoldDB" id="A0A5N6VW03"/>
<dbReference type="Gene3D" id="3.10.450.50">
    <property type="match status" value="1"/>
</dbReference>
<evidence type="ECO:0000313" key="2">
    <source>
        <dbReference type="Proteomes" id="UP000325433"/>
    </source>
</evidence>
<dbReference type="EMBL" id="ML738330">
    <property type="protein sequence ID" value="KAE8312804.1"/>
    <property type="molecule type" value="Genomic_DNA"/>
</dbReference>
<evidence type="ECO:0008006" key="3">
    <source>
        <dbReference type="Google" id="ProtNLM"/>
    </source>
</evidence>
<name>A0A5N6VW03_9EURO</name>
<protein>
    <recommendedName>
        <fullName evidence="3">SnoaL-like domain-containing protein</fullName>
    </recommendedName>
</protein>
<dbReference type="InterPro" id="IPR032710">
    <property type="entry name" value="NTF2-like_dom_sf"/>
</dbReference>
<organism evidence="1 2">
    <name type="scientific">Aspergillus transmontanensis</name>
    <dbReference type="NCBI Taxonomy" id="1034304"/>
    <lineage>
        <taxon>Eukaryota</taxon>
        <taxon>Fungi</taxon>
        <taxon>Dikarya</taxon>
        <taxon>Ascomycota</taxon>
        <taxon>Pezizomycotina</taxon>
        <taxon>Eurotiomycetes</taxon>
        <taxon>Eurotiomycetidae</taxon>
        <taxon>Eurotiales</taxon>
        <taxon>Aspergillaceae</taxon>
        <taxon>Aspergillus</taxon>
        <taxon>Aspergillus subgen. Circumdati</taxon>
    </lineage>
</organism>
<reference evidence="2" key="1">
    <citation type="submission" date="2019-04" db="EMBL/GenBank/DDBJ databases">
        <title>Friends and foes A comparative genomics studyof 23 Aspergillus species from section Flavi.</title>
        <authorList>
            <consortium name="DOE Joint Genome Institute"/>
            <person name="Kjaerbolling I."/>
            <person name="Vesth T."/>
            <person name="Frisvad J.C."/>
            <person name="Nybo J.L."/>
            <person name="Theobald S."/>
            <person name="Kildgaard S."/>
            <person name="Isbrandt T."/>
            <person name="Kuo A."/>
            <person name="Sato A."/>
            <person name="Lyhne E.K."/>
            <person name="Kogle M.E."/>
            <person name="Wiebenga A."/>
            <person name="Kun R.S."/>
            <person name="Lubbers R.J."/>
            <person name="Makela M.R."/>
            <person name="Barry K."/>
            <person name="Chovatia M."/>
            <person name="Clum A."/>
            <person name="Daum C."/>
            <person name="Haridas S."/>
            <person name="He G."/>
            <person name="LaButti K."/>
            <person name="Lipzen A."/>
            <person name="Mondo S."/>
            <person name="Riley R."/>
            <person name="Salamov A."/>
            <person name="Simmons B.A."/>
            <person name="Magnuson J.K."/>
            <person name="Henrissat B."/>
            <person name="Mortensen U.H."/>
            <person name="Larsen T.O."/>
            <person name="Devries R.P."/>
            <person name="Grigoriev I.V."/>
            <person name="Machida M."/>
            <person name="Baker S.E."/>
            <person name="Andersen M.R."/>
        </authorList>
    </citation>
    <scope>NUCLEOTIDE SEQUENCE [LARGE SCALE GENOMIC DNA]</scope>
    <source>
        <strain evidence="2">CBS 130015</strain>
    </source>
</reference>
<dbReference type="Proteomes" id="UP000325433">
    <property type="component" value="Unassembled WGS sequence"/>
</dbReference>
<keyword evidence="2" id="KW-1185">Reference proteome</keyword>
<sequence length="176" mass="20148">MSYSPGRLLIFSKLRHKRPERRKNTLGSQSAMASPYRLIESVSKRLNVLEDKDKLWSLVNEYYHAVDSGDLDSFAAICTGDDTNVRSKFSEVAHQKYIWNCTSETCNQKFDYCVCNAEFKICDSNTANGSVLLFYTRTKPTSKPATYYAIGRCKFGFKKINGDWKIAEYNLEEDGD</sequence>
<proteinExistence type="predicted"/>
<accession>A0A5N6VW03</accession>
<evidence type="ECO:0000313" key="1">
    <source>
        <dbReference type="EMBL" id="KAE8312804.1"/>
    </source>
</evidence>
<dbReference type="SUPFAM" id="SSF54427">
    <property type="entry name" value="NTF2-like"/>
    <property type="match status" value="1"/>
</dbReference>